<evidence type="ECO:0000259" key="4">
    <source>
        <dbReference type="Pfam" id="PF19040"/>
    </source>
</evidence>
<dbReference type="PANTHER" id="PTHR23028">
    <property type="entry name" value="ACETYLTRANSFERASE"/>
    <property type="match status" value="1"/>
</dbReference>
<feature type="domain" description="SGNH" evidence="4">
    <location>
        <begin position="513"/>
        <end position="781"/>
    </location>
</feature>
<dbReference type="AlphaFoldDB" id="A0A852YK93"/>
<evidence type="ECO:0000256" key="2">
    <source>
        <dbReference type="SAM" id="Phobius"/>
    </source>
</evidence>
<dbReference type="Pfam" id="PF01757">
    <property type="entry name" value="Acyl_transf_3"/>
    <property type="match status" value="1"/>
</dbReference>
<comment type="caution">
    <text evidence="5">The sequence shown here is derived from an EMBL/GenBank/DDBJ whole genome shotgun (WGS) entry which is preliminary data.</text>
</comment>
<dbReference type="RefSeq" id="WP_179569226.1">
    <property type="nucleotide sequence ID" value="NZ_JACBZY010000001.1"/>
</dbReference>
<feature type="compositionally biased region" description="Low complexity" evidence="1">
    <location>
        <begin position="12"/>
        <end position="30"/>
    </location>
</feature>
<dbReference type="EMBL" id="JACBZY010000001">
    <property type="protein sequence ID" value="NYH00418.1"/>
    <property type="molecule type" value="Genomic_DNA"/>
</dbReference>
<dbReference type="PANTHER" id="PTHR23028:SF53">
    <property type="entry name" value="ACYL_TRANSF_3 DOMAIN-CONTAINING PROTEIN"/>
    <property type="match status" value="1"/>
</dbReference>
<dbReference type="GO" id="GO:0009103">
    <property type="term" value="P:lipopolysaccharide biosynthetic process"/>
    <property type="evidence" value="ECO:0007669"/>
    <property type="project" value="TreeGrafter"/>
</dbReference>
<keyword evidence="2" id="KW-0812">Transmembrane</keyword>
<feature type="compositionally biased region" description="Low complexity" evidence="1">
    <location>
        <begin position="648"/>
        <end position="660"/>
    </location>
</feature>
<name>A0A852YK93_9MICO</name>
<organism evidence="5 6">
    <name type="scientific">Schumannella luteola</name>
    <dbReference type="NCBI Taxonomy" id="472059"/>
    <lineage>
        <taxon>Bacteria</taxon>
        <taxon>Bacillati</taxon>
        <taxon>Actinomycetota</taxon>
        <taxon>Actinomycetes</taxon>
        <taxon>Micrococcales</taxon>
        <taxon>Microbacteriaceae</taxon>
        <taxon>Schumannella</taxon>
    </lineage>
</organism>
<feature type="domain" description="Acyltransferase 3" evidence="3">
    <location>
        <begin position="38"/>
        <end position="409"/>
    </location>
</feature>
<keyword evidence="2" id="KW-1133">Transmembrane helix</keyword>
<accession>A0A852YK93</accession>
<keyword evidence="6" id="KW-1185">Reference proteome</keyword>
<sequence>MDETTRRRPRPASSVAGRSDSASAAGADTGTRSGFRADVHAIRALAVVLVVAYHLHLGLPTGGFVGVDAFFVVSGFLITGHLVRELRRDGRVDLPAFWARRARRLVPSALVVIVAAGAVGLAVIPREDWPRLGAELAASVAYVENWFLAGASVDYLAAGASATPFQHFWSLGVEEQFYLVWPLLLLLAWRVLARRPGRSSRRERAARSETDGPAAAAADAAVAASPSISTPVAGRLLDRLRRRDPLLIATLLVALVTAASLAASLVLTATNPEPAYFWPHTRAWEFGAGALLALTGARLPRRLAVPGALLGWAALLATGLLLPASIPYPGIAAALPVAATVLVIAARSESGVVGRVIRLAPVRALGTLSYTLYLWHWPIGVLLPKMIELPVWAEATLVAALSLGLAALTHLLVEKPGLSPRMRRLRPRVVLGATAGAMVLVLAAPGAGWAAIANQRADDARLATQLADGHADCFGAAAIADSAGCDLNGDPALAFTPSTTTAEYDISSTWDECQARDDAPVSCVIGQRGGTRVALIGDSHAHHWESALSRLAEQRGWELHLFVKGGCEFSAIEWSDVDEPTQARCERWNQRVDAALADQDPYELVFTSSRADLRGQPTGLTEGADAGAARAGDAGADPDSSPDEADADSASNSDATPDPATEAGRAAIAAAGYRAAWQPLIDRGTTVLGIRDTPAVGTGNRACLDANPDDVGTCEISADRAFASTDRLAATAASTAGARELDLTSSLCRDDSCPAVIGNVLVFRDSQHLTATYSRTLAPALGRAVDAALATPGS</sequence>
<evidence type="ECO:0000313" key="6">
    <source>
        <dbReference type="Proteomes" id="UP000553888"/>
    </source>
</evidence>
<feature type="transmembrane region" description="Helical" evidence="2">
    <location>
        <begin position="246"/>
        <end position="269"/>
    </location>
</feature>
<feature type="region of interest" description="Disordered" evidence="1">
    <location>
        <begin position="1"/>
        <end position="30"/>
    </location>
</feature>
<proteinExistence type="predicted"/>
<gene>
    <name evidence="5" type="ORF">BJ979_003043</name>
</gene>
<dbReference type="InterPro" id="IPR043968">
    <property type="entry name" value="SGNH"/>
</dbReference>
<dbReference type="GO" id="GO:0016747">
    <property type="term" value="F:acyltransferase activity, transferring groups other than amino-acyl groups"/>
    <property type="evidence" value="ECO:0007669"/>
    <property type="project" value="InterPro"/>
</dbReference>
<feature type="transmembrane region" description="Helical" evidence="2">
    <location>
        <begin position="105"/>
        <end position="124"/>
    </location>
</feature>
<feature type="region of interest" description="Disordered" evidence="1">
    <location>
        <begin position="608"/>
        <end position="660"/>
    </location>
</feature>
<feature type="transmembrane region" description="Helical" evidence="2">
    <location>
        <begin position="176"/>
        <end position="193"/>
    </location>
</feature>
<feature type="transmembrane region" description="Helical" evidence="2">
    <location>
        <begin position="389"/>
        <end position="408"/>
    </location>
</feature>
<feature type="transmembrane region" description="Helical" evidence="2">
    <location>
        <begin position="358"/>
        <end position="377"/>
    </location>
</feature>
<evidence type="ECO:0000256" key="1">
    <source>
        <dbReference type="SAM" id="MobiDB-lite"/>
    </source>
</evidence>
<protein>
    <submittedName>
        <fullName evidence="5">Peptidoglycan/LPS O-acetylase OafA/YrhL</fullName>
    </submittedName>
</protein>
<dbReference type="GO" id="GO:0016020">
    <property type="term" value="C:membrane"/>
    <property type="evidence" value="ECO:0007669"/>
    <property type="project" value="TreeGrafter"/>
</dbReference>
<dbReference type="InterPro" id="IPR002656">
    <property type="entry name" value="Acyl_transf_3_dom"/>
</dbReference>
<feature type="transmembrane region" description="Helical" evidence="2">
    <location>
        <begin position="328"/>
        <end position="346"/>
    </location>
</feature>
<keyword evidence="2" id="KW-0472">Membrane</keyword>
<dbReference type="InterPro" id="IPR050879">
    <property type="entry name" value="Acyltransferase_3"/>
</dbReference>
<feature type="transmembrane region" description="Helical" evidence="2">
    <location>
        <begin position="65"/>
        <end position="84"/>
    </location>
</feature>
<evidence type="ECO:0000313" key="5">
    <source>
        <dbReference type="EMBL" id="NYH00418.1"/>
    </source>
</evidence>
<dbReference type="Proteomes" id="UP000553888">
    <property type="component" value="Unassembled WGS sequence"/>
</dbReference>
<evidence type="ECO:0000259" key="3">
    <source>
        <dbReference type="Pfam" id="PF01757"/>
    </source>
</evidence>
<feature type="transmembrane region" description="Helical" evidence="2">
    <location>
        <begin position="41"/>
        <end position="59"/>
    </location>
</feature>
<feature type="compositionally biased region" description="Low complexity" evidence="1">
    <location>
        <begin position="623"/>
        <end position="639"/>
    </location>
</feature>
<reference evidence="5 6" key="1">
    <citation type="submission" date="2020-07" db="EMBL/GenBank/DDBJ databases">
        <title>Sequencing the genomes of 1000 actinobacteria strains.</title>
        <authorList>
            <person name="Klenk H.-P."/>
        </authorList>
    </citation>
    <scope>NUCLEOTIDE SEQUENCE [LARGE SCALE GENOMIC DNA]</scope>
    <source>
        <strain evidence="5 6">DSM 23141</strain>
    </source>
</reference>
<dbReference type="Pfam" id="PF19040">
    <property type="entry name" value="SGNH"/>
    <property type="match status" value="1"/>
</dbReference>
<feature type="transmembrane region" description="Helical" evidence="2">
    <location>
        <begin position="429"/>
        <end position="452"/>
    </location>
</feature>